<evidence type="ECO:0000313" key="3">
    <source>
        <dbReference type="EMBL" id="PSR54750.1"/>
    </source>
</evidence>
<organism evidence="3 4">
    <name type="scientific">Adhaeribacter arboris</name>
    <dbReference type="NCBI Taxonomy" id="2072846"/>
    <lineage>
        <taxon>Bacteria</taxon>
        <taxon>Pseudomonadati</taxon>
        <taxon>Bacteroidota</taxon>
        <taxon>Cytophagia</taxon>
        <taxon>Cytophagales</taxon>
        <taxon>Hymenobacteraceae</taxon>
        <taxon>Adhaeribacter</taxon>
    </lineage>
</organism>
<comment type="similarity">
    <text evidence="1">Belongs to the AB hydrolase superfamily. Bacterial non-heme haloperoxidase / perhydrolase family.</text>
</comment>
<dbReference type="PANTHER" id="PTHR43433:SF4">
    <property type="entry name" value="NON-HEME CHLOROPEROXIDASE-RELATED"/>
    <property type="match status" value="1"/>
</dbReference>
<protein>
    <submittedName>
        <fullName evidence="3">Alpha/beta hydrolase</fullName>
    </submittedName>
</protein>
<dbReference type="PANTHER" id="PTHR43433">
    <property type="entry name" value="HYDROLASE, ALPHA/BETA FOLD FAMILY PROTEIN"/>
    <property type="match status" value="1"/>
</dbReference>
<dbReference type="FunFam" id="3.40.50.1820:FF:000205">
    <property type="entry name" value="Non-haem bromoperoxidase BPO-A2"/>
    <property type="match status" value="1"/>
</dbReference>
<reference evidence="3 4" key="1">
    <citation type="submission" date="2018-03" db="EMBL/GenBank/DDBJ databases">
        <title>Adhaeribacter sp. HMF7605 Genome sequencing and assembly.</title>
        <authorList>
            <person name="Kang H."/>
            <person name="Kang J."/>
            <person name="Cha I."/>
            <person name="Kim H."/>
            <person name="Joh K."/>
        </authorList>
    </citation>
    <scope>NUCLEOTIDE SEQUENCE [LARGE SCALE GENOMIC DNA]</scope>
    <source>
        <strain evidence="3 4">HMF7605</strain>
    </source>
</reference>
<accession>A0A2T2YGX4</accession>
<dbReference type="AlphaFoldDB" id="A0A2T2YGX4"/>
<dbReference type="PRINTS" id="PR00111">
    <property type="entry name" value="ABHYDROLASE"/>
</dbReference>
<dbReference type="Proteomes" id="UP000240357">
    <property type="component" value="Unassembled WGS sequence"/>
</dbReference>
<dbReference type="EMBL" id="PYFT01000001">
    <property type="protein sequence ID" value="PSR54750.1"/>
    <property type="molecule type" value="Genomic_DNA"/>
</dbReference>
<proteinExistence type="inferred from homology"/>
<dbReference type="GO" id="GO:0016787">
    <property type="term" value="F:hydrolase activity"/>
    <property type="evidence" value="ECO:0007669"/>
    <property type="project" value="UniProtKB-KW"/>
</dbReference>
<dbReference type="InterPro" id="IPR050471">
    <property type="entry name" value="AB_hydrolase"/>
</dbReference>
<name>A0A2T2YGX4_9BACT</name>
<evidence type="ECO:0000256" key="1">
    <source>
        <dbReference type="ARBA" id="ARBA00038128"/>
    </source>
</evidence>
<dbReference type="RefSeq" id="WP_106930709.1">
    <property type="nucleotide sequence ID" value="NZ_PYFT01000001.1"/>
</dbReference>
<evidence type="ECO:0000259" key="2">
    <source>
        <dbReference type="Pfam" id="PF00561"/>
    </source>
</evidence>
<dbReference type="PRINTS" id="PR00412">
    <property type="entry name" value="EPOXHYDRLASE"/>
</dbReference>
<dbReference type="Gene3D" id="3.40.50.1820">
    <property type="entry name" value="alpha/beta hydrolase"/>
    <property type="match status" value="1"/>
</dbReference>
<sequence length="278" mass="30867">MKFISKTDAVSGQEVNLAYADYGSGRPVILIHGWPLSKEMWEYQVSDLVQAGLRVIKYDRRGFGHSEKPWSGYDYDTLASDLNSLMEELDLTDVALVGFSMGGGEVVRYLSRYGSTRVSKIVLISAVTPFLGKTEDNPDGVDQSVFAEILEGLKKDRIDFLDDFGKKFFGVNLVNHPVSTPLLDYYRMLAAVASPRATEQCALAFSQTDFRSDLQAITVPTLIIHGDDDKTVPIEASGHRTAVMIPAAQYVVYEGAPHGLFYTHKERLNQDLITFLIA</sequence>
<keyword evidence="4" id="KW-1185">Reference proteome</keyword>
<dbReference type="InterPro" id="IPR029058">
    <property type="entry name" value="AB_hydrolase_fold"/>
</dbReference>
<keyword evidence="3" id="KW-0378">Hydrolase</keyword>
<evidence type="ECO:0000313" key="4">
    <source>
        <dbReference type="Proteomes" id="UP000240357"/>
    </source>
</evidence>
<dbReference type="Pfam" id="PF00561">
    <property type="entry name" value="Abhydrolase_1"/>
    <property type="match status" value="1"/>
</dbReference>
<dbReference type="OrthoDB" id="9780932at2"/>
<dbReference type="SUPFAM" id="SSF53474">
    <property type="entry name" value="alpha/beta-Hydrolases"/>
    <property type="match status" value="1"/>
</dbReference>
<comment type="caution">
    <text evidence="3">The sequence shown here is derived from an EMBL/GenBank/DDBJ whole genome shotgun (WGS) entry which is preliminary data.</text>
</comment>
<dbReference type="InterPro" id="IPR000073">
    <property type="entry name" value="AB_hydrolase_1"/>
</dbReference>
<gene>
    <name evidence="3" type="ORF">AHMF7605_15175</name>
</gene>
<feature type="domain" description="AB hydrolase-1" evidence="2">
    <location>
        <begin position="27"/>
        <end position="264"/>
    </location>
</feature>
<dbReference type="InterPro" id="IPR000639">
    <property type="entry name" value="Epox_hydrolase-like"/>
</dbReference>